<feature type="compositionally biased region" description="Low complexity" evidence="1">
    <location>
        <begin position="33"/>
        <end position="43"/>
    </location>
</feature>
<proteinExistence type="predicted"/>
<comment type="caution">
    <text evidence="2">The sequence shown here is derived from an EMBL/GenBank/DDBJ whole genome shotgun (WGS) entry which is preliminary data.</text>
</comment>
<evidence type="ECO:0000256" key="1">
    <source>
        <dbReference type="SAM" id="MobiDB-lite"/>
    </source>
</evidence>
<feature type="compositionally biased region" description="Basic and acidic residues" evidence="1">
    <location>
        <begin position="46"/>
        <end position="57"/>
    </location>
</feature>
<reference evidence="2 3" key="1">
    <citation type="submission" date="2024-09" db="EMBL/GenBank/DDBJ databases">
        <authorList>
            <person name="Pan X."/>
        </authorList>
    </citation>
    <scope>NUCLEOTIDE SEQUENCE [LARGE SCALE GENOMIC DNA]</scope>
    <source>
        <strain evidence="2 3">B2969</strain>
    </source>
</reference>
<gene>
    <name evidence="2" type="ORF">ACH3VR_22740</name>
</gene>
<evidence type="ECO:0000313" key="3">
    <source>
        <dbReference type="Proteomes" id="UP001610861"/>
    </source>
</evidence>
<sequence length="221" mass="24230">MPSPFQRRFQPRCLSTKWWKRSTTFARSETRSSRGATTRRGSGCCAEKRASSRSHSDAERIAAEVVAHEFFTSGLAAGAAAHPFGGSARELHDAGLCDTFTDLQVQRESDVVVEARVEPVVAFSVGRPFSRNSGTRMIGRPVARVGRQIDDLVVPSCGVDRHPRIPNLVGDERNIVPVCDRLRISDQPAFEDIGGRVGDPVRADPFVQDAGLFEMLRPVEA</sequence>
<evidence type="ECO:0000313" key="2">
    <source>
        <dbReference type="EMBL" id="MFH8253201.1"/>
    </source>
</evidence>
<dbReference type="Proteomes" id="UP001610861">
    <property type="component" value="Unassembled WGS sequence"/>
</dbReference>
<dbReference type="RefSeq" id="WP_397558626.1">
    <property type="nucleotide sequence ID" value="NZ_JBIQWL010000018.1"/>
</dbReference>
<organism evidence="2 3">
    <name type="scientific">Microbacterium alkaliflavum</name>
    <dbReference type="NCBI Taxonomy" id="3248839"/>
    <lineage>
        <taxon>Bacteria</taxon>
        <taxon>Bacillati</taxon>
        <taxon>Actinomycetota</taxon>
        <taxon>Actinomycetes</taxon>
        <taxon>Micrococcales</taxon>
        <taxon>Microbacteriaceae</taxon>
        <taxon>Microbacterium</taxon>
    </lineage>
</organism>
<keyword evidence="3" id="KW-1185">Reference proteome</keyword>
<name>A0ABW7QEW0_9MICO</name>
<accession>A0ABW7QEW0</accession>
<dbReference type="EMBL" id="JBIQWL010000018">
    <property type="protein sequence ID" value="MFH8253201.1"/>
    <property type="molecule type" value="Genomic_DNA"/>
</dbReference>
<feature type="region of interest" description="Disordered" evidence="1">
    <location>
        <begin position="29"/>
        <end position="57"/>
    </location>
</feature>
<protein>
    <submittedName>
        <fullName evidence="2">Uncharacterized protein</fullName>
    </submittedName>
</protein>